<keyword evidence="7" id="KW-0067">ATP-binding</keyword>
<evidence type="ECO:0000256" key="4">
    <source>
        <dbReference type="ARBA" id="ARBA00022679"/>
    </source>
</evidence>
<feature type="transmembrane region" description="Helical" evidence="9">
    <location>
        <begin position="164"/>
        <end position="184"/>
    </location>
</feature>
<feature type="transmembrane region" description="Helical" evidence="9">
    <location>
        <begin position="87"/>
        <end position="110"/>
    </location>
</feature>
<feature type="region of interest" description="Disordered" evidence="8">
    <location>
        <begin position="590"/>
        <end position="614"/>
    </location>
</feature>
<keyword evidence="4" id="KW-0808">Transferase</keyword>
<name>A0AAF0I1L5_9BACT</name>
<dbReference type="CDD" id="cd00130">
    <property type="entry name" value="PAS"/>
    <property type="match status" value="2"/>
</dbReference>
<dbReference type="PANTHER" id="PTHR41523">
    <property type="entry name" value="TWO-COMPONENT SYSTEM SENSOR PROTEIN"/>
    <property type="match status" value="1"/>
</dbReference>
<dbReference type="Gene3D" id="3.30.450.20">
    <property type="entry name" value="PAS domain"/>
    <property type="match status" value="2"/>
</dbReference>
<evidence type="ECO:0000256" key="1">
    <source>
        <dbReference type="ARBA" id="ARBA00000085"/>
    </source>
</evidence>
<keyword evidence="6" id="KW-0418">Kinase</keyword>
<dbReference type="InterPro" id="IPR001610">
    <property type="entry name" value="PAC"/>
</dbReference>
<evidence type="ECO:0000256" key="5">
    <source>
        <dbReference type="ARBA" id="ARBA00022741"/>
    </source>
</evidence>
<dbReference type="GO" id="GO:0005524">
    <property type="term" value="F:ATP binding"/>
    <property type="evidence" value="ECO:0007669"/>
    <property type="project" value="UniProtKB-KW"/>
</dbReference>
<dbReference type="EC" id="2.7.13.3" evidence="2"/>
<dbReference type="NCBIfam" id="TIGR00229">
    <property type="entry name" value="sensory_box"/>
    <property type="match status" value="2"/>
</dbReference>
<dbReference type="PANTHER" id="PTHR41523:SF8">
    <property type="entry name" value="ETHYLENE RESPONSE SENSOR PROTEIN"/>
    <property type="match status" value="1"/>
</dbReference>
<evidence type="ECO:0000256" key="2">
    <source>
        <dbReference type="ARBA" id="ARBA00012438"/>
    </source>
</evidence>
<feature type="transmembrane region" description="Helical" evidence="9">
    <location>
        <begin position="21"/>
        <end position="42"/>
    </location>
</feature>
<evidence type="ECO:0000313" key="11">
    <source>
        <dbReference type="EMBL" id="WED65862.1"/>
    </source>
</evidence>
<dbReference type="KEGG" id="slom:PXH66_03240"/>
<feature type="transmembrane region" description="Helical" evidence="9">
    <location>
        <begin position="265"/>
        <end position="286"/>
    </location>
</feature>
<feature type="transmembrane region" description="Helical" evidence="9">
    <location>
        <begin position="130"/>
        <end position="152"/>
    </location>
</feature>
<dbReference type="SMART" id="SM00086">
    <property type="entry name" value="PAC"/>
    <property type="match status" value="2"/>
</dbReference>
<keyword evidence="5" id="KW-0547">Nucleotide-binding</keyword>
<gene>
    <name evidence="11" type="ORF">PXH66_03240</name>
</gene>
<dbReference type="Proteomes" id="UP001218638">
    <property type="component" value="Chromosome"/>
</dbReference>
<dbReference type="AlphaFoldDB" id="A0AAF0I1L5"/>
<dbReference type="GO" id="GO:0004673">
    <property type="term" value="F:protein histidine kinase activity"/>
    <property type="evidence" value="ECO:0007669"/>
    <property type="project" value="UniProtKB-EC"/>
</dbReference>
<dbReference type="InterPro" id="IPR035965">
    <property type="entry name" value="PAS-like_dom_sf"/>
</dbReference>
<keyword evidence="9" id="KW-0472">Membrane</keyword>
<organism evidence="11 12">
    <name type="scientific">Synoicihabitans lomoniglobus</name>
    <dbReference type="NCBI Taxonomy" id="2909285"/>
    <lineage>
        <taxon>Bacteria</taxon>
        <taxon>Pseudomonadati</taxon>
        <taxon>Verrucomicrobiota</taxon>
        <taxon>Opitutia</taxon>
        <taxon>Opitutales</taxon>
        <taxon>Opitutaceae</taxon>
        <taxon>Synoicihabitans</taxon>
    </lineage>
</organism>
<feature type="transmembrane region" description="Helical" evidence="9">
    <location>
        <begin position="232"/>
        <end position="253"/>
    </location>
</feature>
<dbReference type="InterPro" id="IPR000014">
    <property type="entry name" value="PAS"/>
</dbReference>
<feature type="transmembrane region" description="Helical" evidence="9">
    <location>
        <begin position="54"/>
        <end position="75"/>
    </location>
</feature>
<keyword evidence="9" id="KW-0812">Transmembrane</keyword>
<feature type="transmembrane region" description="Helical" evidence="9">
    <location>
        <begin position="190"/>
        <end position="212"/>
    </location>
</feature>
<evidence type="ECO:0000256" key="9">
    <source>
        <dbReference type="SAM" id="Phobius"/>
    </source>
</evidence>
<proteinExistence type="predicted"/>
<evidence type="ECO:0000256" key="6">
    <source>
        <dbReference type="ARBA" id="ARBA00022777"/>
    </source>
</evidence>
<dbReference type="Pfam" id="PF00989">
    <property type="entry name" value="PAS"/>
    <property type="match status" value="1"/>
</dbReference>
<reference evidence="11" key="1">
    <citation type="submission" date="2023-03" db="EMBL/GenBank/DDBJ databases">
        <title>Lomoglobus Profundus gen. nov., sp. nov., a novel member of the phylum Verrucomicrobia, isolated from deep-marine sediment of South China Sea.</title>
        <authorList>
            <person name="Ahmad T."/>
            <person name="Ishaq S.E."/>
            <person name="Wang F."/>
        </authorList>
    </citation>
    <scope>NUCLEOTIDE SEQUENCE</scope>
    <source>
        <strain evidence="11">LMO-M01</strain>
    </source>
</reference>
<dbReference type="InterPro" id="IPR013767">
    <property type="entry name" value="PAS_fold"/>
</dbReference>
<evidence type="ECO:0000256" key="7">
    <source>
        <dbReference type="ARBA" id="ARBA00022840"/>
    </source>
</evidence>
<dbReference type="EMBL" id="CP119075">
    <property type="protein sequence ID" value="WED65862.1"/>
    <property type="molecule type" value="Genomic_DNA"/>
</dbReference>
<accession>A0AAF0I1L5</accession>
<keyword evidence="12" id="KW-1185">Reference proteome</keyword>
<dbReference type="SMART" id="SM00091">
    <property type="entry name" value="PAS"/>
    <property type="match status" value="2"/>
</dbReference>
<comment type="catalytic activity">
    <reaction evidence="1">
        <text>ATP + protein L-histidine = ADP + protein N-phospho-L-histidine.</text>
        <dbReference type="EC" id="2.7.13.3"/>
    </reaction>
</comment>
<protein>
    <recommendedName>
        <fullName evidence="2">histidine kinase</fullName>
        <ecNumber evidence="2">2.7.13.3</ecNumber>
    </recommendedName>
</protein>
<dbReference type="GO" id="GO:0006355">
    <property type="term" value="P:regulation of DNA-templated transcription"/>
    <property type="evidence" value="ECO:0007669"/>
    <property type="project" value="InterPro"/>
</dbReference>
<keyword evidence="9" id="KW-1133">Transmembrane helix</keyword>
<evidence type="ECO:0000259" key="10">
    <source>
        <dbReference type="SMART" id="SM00091"/>
    </source>
</evidence>
<evidence type="ECO:0000256" key="8">
    <source>
        <dbReference type="SAM" id="MobiDB-lite"/>
    </source>
</evidence>
<dbReference type="RefSeq" id="WP_330930392.1">
    <property type="nucleotide sequence ID" value="NZ_CP119075.1"/>
</dbReference>
<dbReference type="SUPFAM" id="SSF55785">
    <property type="entry name" value="PYP-like sensor domain (PAS domain)"/>
    <property type="match status" value="2"/>
</dbReference>
<dbReference type="Pfam" id="PF13426">
    <property type="entry name" value="PAS_9"/>
    <property type="match status" value="1"/>
</dbReference>
<evidence type="ECO:0000313" key="12">
    <source>
        <dbReference type="Proteomes" id="UP001218638"/>
    </source>
</evidence>
<feature type="domain" description="PAS" evidence="10">
    <location>
        <begin position="425"/>
        <end position="491"/>
    </location>
</feature>
<sequence>MSTSAPPATMVSDYQPTFARFATVISMLAVAVGSLVIMGWQFDIPFLKSLSSGLVTMKFNTALSVLCSGLALWFLRDETAPRRSHRIGTGCALVVVIIALLTLAEYVWGLNLGIDEIIYRDRGTDPSTGFPGRMSAATCLGFVCFGAAFLTLNISARRQQPSQMFALVGLLIGLLAFQGYLFGVQSLYRFFIFSSVAFHTAVVFILIGLGILAVRPDRGIVETVSSRWLGGFLARQALPWIVGVPIIVAWIRLQGEKAGYYDTAIGLAIFATSNIIILVLIVGVTARRLNRLHQESESRNLENLRYAAMVESSTDGIVGKGLDGVVTSWNASAEKIFGYTAAEMIGQRLMPLIPADRQHEEQEVLNRIRTGQEIDVFETVRQRKDGQLVDISTSVSPIKDTSGAIVGATEVARDVTAIKQAEKALIDLKAALDAHAIVAITDPRGKITYVNDNFCALSQYSREELLGQDHRLINSAHHDKAFIRNLWETITNGLIWQGEIKNRAKGGAYYWVDTTIVPFLDSLGKPTQYIAIRTDITAGRRNKDALEEAHEVLRKRTAELESFNRIMLHREQRIIEMKDEVNALSAELDRPPAYPPVWKNPDVSPPPTAEEAES</sequence>
<feature type="domain" description="PAS" evidence="10">
    <location>
        <begin position="304"/>
        <end position="370"/>
    </location>
</feature>
<evidence type="ECO:0000256" key="3">
    <source>
        <dbReference type="ARBA" id="ARBA00022553"/>
    </source>
</evidence>
<keyword evidence="3" id="KW-0597">Phosphoprotein</keyword>